<comment type="caution">
    <text evidence="2">The sequence shown here is derived from an EMBL/GenBank/DDBJ whole genome shotgun (WGS) entry which is preliminary data.</text>
</comment>
<feature type="coiled-coil region" evidence="1">
    <location>
        <begin position="56"/>
        <end position="96"/>
    </location>
</feature>
<name>A0A166C1M3_9EURY</name>
<dbReference type="RefSeq" id="WP_067090146.1">
    <property type="nucleotide sequence ID" value="NZ_LWMV01000125.1"/>
</dbReference>
<gene>
    <name evidence="2" type="ORF">MBCUR_06560</name>
</gene>
<dbReference type="AlphaFoldDB" id="A0A166C1M3"/>
<dbReference type="PATRIC" id="fig|49547.3.peg.690"/>
<evidence type="ECO:0000256" key="1">
    <source>
        <dbReference type="SAM" id="Coils"/>
    </source>
</evidence>
<evidence type="ECO:0000313" key="2">
    <source>
        <dbReference type="EMBL" id="KZX14038.1"/>
    </source>
</evidence>
<dbReference type="Proteomes" id="UP000077245">
    <property type="component" value="Unassembled WGS sequence"/>
</dbReference>
<organism evidence="2 3">
    <name type="scientific">Methanobrevibacter curvatus</name>
    <dbReference type="NCBI Taxonomy" id="49547"/>
    <lineage>
        <taxon>Archaea</taxon>
        <taxon>Methanobacteriati</taxon>
        <taxon>Methanobacteriota</taxon>
        <taxon>Methanomada group</taxon>
        <taxon>Methanobacteria</taxon>
        <taxon>Methanobacteriales</taxon>
        <taxon>Methanobacteriaceae</taxon>
        <taxon>Methanobrevibacter</taxon>
    </lineage>
</organism>
<protein>
    <submittedName>
        <fullName evidence="2">Uncharacterized protein</fullName>
    </submittedName>
</protein>
<accession>A0A166C1M3</accession>
<proteinExistence type="predicted"/>
<dbReference type="EMBL" id="LWMV01000125">
    <property type="protein sequence ID" value="KZX14038.1"/>
    <property type="molecule type" value="Genomic_DNA"/>
</dbReference>
<keyword evidence="3" id="KW-1185">Reference proteome</keyword>
<reference evidence="2 3" key="1">
    <citation type="submission" date="2016-04" db="EMBL/GenBank/DDBJ databases">
        <title>Genome sequence of Methanobrevibacter curvatus DSM 11111.</title>
        <authorList>
            <person name="Poehlein A."/>
            <person name="Seedorf H."/>
            <person name="Daniel R."/>
        </authorList>
    </citation>
    <scope>NUCLEOTIDE SEQUENCE [LARGE SCALE GENOMIC DNA]</scope>
    <source>
        <strain evidence="2 3">DSM 11111</strain>
    </source>
</reference>
<dbReference type="OrthoDB" id="78392at2157"/>
<sequence>MSQSDLSKYNTNCPVCGKKTIQIRIGRAKLAICSDILHCDYHSIDDINSIVINPSAERLEKEKEWYEDRYANYKIKEKEEQKRKFIAQEMKKLKERELKK</sequence>
<keyword evidence="1" id="KW-0175">Coiled coil</keyword>
<evidence type="ECO:0000313" key="3">
    <source>
        <dbReference type="Proteomes" id="UP000077245"/>
    </source>
</evidence>